<proteinExistence type="predicted"/>
<gene>
    <name evidence="1" type="ORF">UFOPK2958_00246</name>
</gene>
<dbReference type="EMBL" id="CAFAAB010000015">
    <property type="protein sequence ID" value="CAB4776786.1"/>
    <property type="molecule type" value="Genomic_DNA"/>
</dbReference>
<sequence>MAFLAAEIMANTERGFVAFTSMPKSFIIRSTSLRLSSES</sequence>
<reference evidence="1" key="1">
    <citation type="submission" date="2020-05" db="EMBL/GenBank/DDBJ databases">
        <authorList>
            <person name="Chiriac C."/>
            <person name="Salcher M."/>
            <person name="Ghai R."/>
            <person name="Kavagutti S V."/>
        </authorList>
    </citation>
    <scope>NUCLEOTIDE SEQUENCE</scope>
</reference>
<dbReference type="AlphaFoldDB" id="A0A6J6VZU7"/>
<evidence type="ECO:0000313" key="1">
    <source>
        <dbReference type="EMBL" id="CAB4776786.1"/>
    </source>
</evidence>
<accession>A0A6J6VZU7</accession>
<organism evidence="1">
    <name type="scientific">freshwater metagenome</name>
    <dbReference type="NCBI Taxonomy" id="449393"/>
    <lineage>
        <taxon>unclassified sequences</taxon>
        <taxon>metagenomes</taxon>
        <taxon>ecological metagenomes</taxon>
    </lineage>
</organism>
<protein>
    <submittedName>
        <fullName evidence="1">Unannotated protein</fullName>
    </submittedName>
</protein>
<name>A0A6J6VZU7_9ZZZZ</name>